<organism evidence="1 2">
    <name type="scientific">Leptospira andrefontaineae</name>
    <dbReference type="NCBI Taxonomy" id="2484976"/>
    <lineage>
        <taxon>Bacteria</taxon>
        <taxon>Pseudomonadati</taxon>
        <taxon>Spirochaetota</taxon>
        <taxon>Spirochaetia</taxon>
        <taxon>Leptospirales</taxon>
        <taxon>Leptospiraceae</taxon>
        <taxon>Leptospira</taxon>
    </lineage>
</organism>
<protein>
    <submittedName>
        <fullName evidence="1">Uncharacterized protein</fullName>
    </submittedName>
</protein>
<proteinExistence type="predicted"/>
<dbReference type="OrthoDB" id="345928at2"/>
<gene>
    <name evidence="1" type="ORF">EHO65_06850</name>
</gene>
<dbReference type="Proteomes" id="UP000298097">
    <property type="component" value="Unassembled WGS sequence"/>
</dbReference>
<dbReference type="RefSeq" id="WP_135773379.1">
    <property type="nucleotide sequence ID" value="NZ_RQEY01000010.1"/>
</dbReference>
<comment type="caution">
    <text evidence="1">The sequence shown here is derived from an EMBL/GenBank/DDBJ whole genome shotgun (WGS) entry which is preliminary data.</text>
</comment>
<reference evidence="1" key="1">
    <citation type="journal article" date="2019" name="PLoS Negl. Trop. Dis.">
        <title>Revisiting the worldwide diversity of Leptospira species in the environment.</title>
        <authorList>
            <person name="Vincent A.T."/>
            <person name="Schiettekatte O."/>
            <person name="Bourhy P."/>
            <person name="Veyrier F.J."/>
            <person name="Picardeau M."/>
        </authorList>
    </citation>
    <scope>NUCLEOTIDE SEQUENCE [LARGE SCALE GENOMIC DNA]</scope>
    <source>
        <strain evidence="1">201800301</strain>
    </source>
</reference>
<dbReference type="AlphaFoldDB" id="A0A4R9H8Y2"/>
<sequence length="183" mass="19233">MKRASIFFYILLIFLQVQCGSAYLLFDSYKKKMETEDDISPLLALLIGSGGLLPLNVKQVSWINFSASSLQFSQGAGETFTISIVNPLNCSLGSAISVQLSHDGVPLTLGQTDAYSDGCMGTGVAEDSTISISGTTVGKGRVIAKLASNIMFSNYPGLYAGQIVGVVKVAVSSTAQTVTVTSE</sequence>
<accession>A0A4R9H8Y2</accession>
<keyword evidence="2" id="KW-1185">Reference proteome</keyword>
<evidence type="ECO:0000313" key="2">
    <source>
        <dbReference type="Proteomes" id="UP000298097"/>
    </source>
</evidence>
<evidence type="ECO:0000313" key="1">
    <source>
        <dbReference type="EMBL" id="TGK42465.1"/>
    </source>
</evidence>
<name>A0A4R9H8Y2_9LEPT</name>
<dbReference type="EMBL" id="RQEY01000010">
    <property type="protein sequence ID" value="TGK42465.1"/>
    <property type="molecule type" value="Genomic_DNA"/>
</dbReference>